<evidence type="ECO:0000313" key="3">
    <source>
        <dbReference type="EMBL" id="WAW09924.1"/>
    </source>
</evidence>
<proteinExistence type="predicted"/>
<sequence>MLKGKVKTLISVLSAVLFLVFAGASQAQYLGPGEMKADASVAQILKKPVDGQQVILKGYITQKFGKKYYEFKDTSGTIRVKINERLFYNQKVTESTLVEIFGEVDNVFTKSPVVEVFRLTVINP</sequence>
<dbReference type="SUPFAM" id="SSF101756">
    <property type="entry name" value="Hypothetical protein YgiW"/>
    <property type="match status" value="1"/>
</dbReference>
<dbReference type="PANTHER" id="PTHR36571">
    <property type="entry name" value="PROTEIN YGIW"/>
    <property type="match status" value="1"/>
</dbReference>
<keyword evidence="4" id="KW-1185">Reference proteome</keyword>
<dbReference type="KEGG" id="ovb:NB640_11990"/>
<dbReference type="Proteomes" id="UP001156215">
    <property type="component" value="Chromosome"/>
</dbReference>
<gene>
    <name evidence="3" type="ORF">NB640_11990</name>
</gene>
<protein>
    <submittedName>
        <fullName evidence="3">NirD/YgiW/YdeI family stress tolerance protein</fullName>
    </submittedName>
</protein>
<name>A0A9E9LYP1_9BURK</name>
<dbReference type="PANTHER" id="PTHR36571:SF1">
    <property type="entry name" value="PROTEIN YGIW"/>
    <property type="match status" value="1"/>
</dbReference>
<dbReference type="AlphaFoldDB" id="A0A9E9LYP1"/>
<feature type="signal peptide" evidence="2">
    <location>
        <begin position="1"/>
        <end position="27"/>
    </location>
</feature>
<dbReference type="Gene3D" id="2.40.50.200">
    <property type="entry name" value="Bacterial OB-fold"/>
    <property type="match status" value="1"/>
</dbReference>
<dbReference type="RefSeq" id="WP_269308928.1">
    <property type="nucleotide sequence ID" value="NZ_CP098242.1"/>
</dbReference>
<dbReference type="InterPro" id="IPR036700">
    <property type="entry name" value="BOBF_sf"/>
</dbReference>
<evidence type="ECO:0000256" key="1">
    <source>
        <dbReference type="ARBA" id="ARBA00022729"/>
    </source>
</evidence>
<accession>A0A9E9LYP1</accession>
<evidence type="ECO:0000256" key="2">
    <source>
        <dbReference type="SAM" id="SignalP"/>
    </source>
</evidence>
<dbReference type="InterPro" id="IPR005220">
    <property type="entry name" value="CarO-like"/>
</dbReference>
<evidence type="ECO:0000313" key="4">
    <source>
        <dbReference type="Proteomes" id="UP001156215"/>
    </source>
</evidence>
<reference evidence="3" key="1">
    <citation type="journal article" date="2022" name="Front. Microbiol.">
        <title>New perspectives on an old grouping: The genomic and phenotypic variability of Oxalobacter formigenes and the implications for calcium oxalate stone prevention.</title>
        <authorList>
            <person name="Chmiel J.A."/>
            <person name="Carr C."/>
            <person name="Stuivenberg G.A."/>
            <person name="Venema R."/>
            <person name="Chanyi R.M."/>
            <person name="Al K.F."/>
            <person name="Giguere D."/>
            <person name="Say H."/>
            <person name="Akouris P.P."/>
            <person name="Dominguez Romero S.A."/>
            <person name="Kwong A."/>
            <person name="Tai V."/>
            <person name="Koval S.F."/>
            <person name="Razvi H."/>
            <person name="Bjazevic J."/>
            <person name="Burton J.P."/>
        </authorList>
    </citation>
    <scope>NUCLEOTIDE SEQUENCE</scope>
    <source>
        <strain evidence="3">WoOx3</strain>
    </source>
</reference>
<dbReference type="EMBL" id="CP098242">
    <property type="protein sequence ID" value="WAW09924.1"/>
    <property type="molecule type" value="Genomic_DNA"/>
</dbReference>
<keyword evidence="1 2" id="KW-0732">Signal</keyword>
<dbReference type="Pfam" id="PF04076">
    <property type="entry name" value="BOF"/>
    <property type="match status" value="1"/>
</dbReference>
<feature type="chain" id="PRO_5039635963" evidence="2">
    <location>
        <begin position="28"/>
        <end position="124"/>
    </location>
</feature>
<dbReference type="NCBIfam" id="NF033674">
    <property type="entry name" value="stress_OB_fold"/>
    <property type="match status" value="1"/>
</dbReference>
<organism evidence="3 4">
    <name type="scientific">Oxalobacter vibrioformis</name>
    <dbReference type="NCBI Taxonomy" id="933080"/>
    <lineage>
        <taxon>Bacteria</taxon>
        <taxon>Pseudomonadati</taxon>
        <taxon>Pseudomonadota</taxon>
        <taxon>Betaproteobacteria</taxon>
        <taxon>Burkholderiales</taxon>
        <taxon>Oxalobacteraceae</taxon>
        <taxon>Oxalobacter</taxon>
    </lineage>
</organism>